<evidence type="ECO:0000313" key="3">
    <source>
        <dbReference type="Proteomes" id="UP001396646"/>
    </source>
</evidence>
<feature type="transmembrane region" description="Helical" evidence="1">
    <location>
        <begin position="55"/>
        <end position="76"/>
    </location>
</feature>
<comment type="caution">
    <text evidence="2">The sequence shown here is derived from an EMBL/GenBank/DDBJ whole genome shotgun (WGS) entry which is preliminary data.</text>
</comment>
<name>A0ABU9KWM6_9EURY</name>
<proteinExistence type="predicted"/>
<protein>
    <recommendedName>
        <fullName evidence="4">NERD domain-containing protein</fullName>
    </recommendedName>
</protein>
<keyword evidence="3" id="KW-1185">Reference proteome</keyword>
<gene>
    <name evidence="2" type="ORF">WOA13_05840</name>
</gene>
<keyword evidence="1" id="KW-1133">Transmembrane helix</keyword>
<reference evidence="2 3" key="1">
    <citation type="submission" date="2024-04" db="EMBL/GenBank/DDBJ databases">
        <title>Methanococcoides sp. LMO-2.</title>
        <authorList>
            <person name="Liang L."/>
        </authorList>
    </citation>
    <scope>NUCLEOTIDE SEQUENCE [LARGE SCALE GENOMIC DNA]</scope>
    <source>
        <strain evidence="2 3">LMO-2</strain>
    </source>
</reference>
<dbReference type="RefSeq" id="WP_342127013.1">
    <property type="nucleotide sequence ID" value="NZ_JBCAUS010000003.1"/>
</dbReference>
<evidence type="ECO:0000313" key="2">
    <source>
        <dbReference type="EMBL" id="MEL4305348.1"/>
    </source>
</evidence>
<evidence type="ECO:0000256" key="1">
    <source>
        <dbReference type="SAM" id="Phobius"/>
    </source>
</evidence>
<evidence type="ECO:0008006" key="4">
    <source>
        <dbReference type="Google" id="ProtNLM"/>
    </source>
</evidence>
<dbReference type="EMBL" id="JBCAUS010000003">
    <property type="protein sequence ID" value="MEL4305348.1"/>
    <property type="molecule type" value="Genomic_DNA"/>
</dbReference>
<sequence length="327" mass="38224">MSSIVTTKFKKYFKKNLTILFHNVVLQLILTIIFGASILQYIGVLNDILLYKIQIWKIIVFLVLFCLTSFVILYVISKKTYEITRFGLLWKITLIKNKIINLRGPFCYYCDCDISHTLENITHSGGALVCPKCQNKYSINATTIKKIKKDIKQIIDSDLKSNKVLDIMWLFYNFDHGSFRIKNKGVFGITDLNIHVSTNISQENKEVGEYYLGNIAPLESKTLEDNIAKDLKESLVSSNLISIFSLEIPKIIENYYGEEQTVYDTSEYIRAKKDFELILFIDLTYKLEKKQKKQRSRFLLNFSLKDWKAYDYDKLADNCYFKLQKID</sequence>
<accession>A0ABU9KWM6</accession>
<organism evidence="2 3">
    <name type="scientific">Methanococcoides cohabitans</name>
    <dbReference type="NCBI Taxonomy" id="3136559"/>
    <lineage>
        <taxon>Archaea</taxon>
        <taxon>Methanobacteriati</taxon>
        <taxon>Methanobacteriota</taxon>
        <taxon>Stenosarchaea group</taxon>
        <taxon>Methanomicrobia</taxon>
        <taxon>Methanosarcinales</taxon>
        <taxon>Methanosarcinaceae</taxon>
        <taxon>Methanococcoides</taxon>
    </lineage>
</organism>
<feature type="transmembrane region" description="Helical" evidence="1">
    <location>
        <begin position="20"/>
        <end position="43"/>
    </location>
</feature>
<keyword evidence="1" id="KW-0472">Membrane</keyword>
<dbReference type="Proteomes" id="UP001396646">
    <property type="component" value="Unassembled WGS sequence"/>
</dbReference>
<keyword evidence="1" id="KW-0812">Transmembrane</keyword>